<protein>
    <submittedName>
        <fullName evidence="2">Uncharacterized protein</fullName>
    </submittedName>
</protein>
<keyword evidence="3" id="KW-1185">Reference proteome</keyword>
<evidence type="ECO:0000313" key="3">
    <source>
        <dbReference type="Proteomes" id="UP000182658"/>
    </source>
</evidence>
<feature type="region of interest" description="Disordered" evidence="1">
    <location>
        <begin position="26"/>
        <end position="65"/>
    </location>
</feature>
<evidence type="ECO:0000313" key="2">
    <source>
        <dbReference type="EMBL" id="OIW22314.1"/>
    </source>
</evidence>
<evidence type="ECO:0000256" key="1">
    <source>
        <dbReference type="SAM" id="MobiDB-lite"/>
    </source>
</evidence>
<gene>
    <name evidence="2" type="ORF">CONLIGDRAFT_278354</name>
</gene>
<proteinExistence type="predicted"/>
<name>A0A1J7J472_9PEZI</name>
<organism evidence="2 3">
    <name type="scientific">Coniochaeta ligniaria NRRL 30616</name>
    <dbReference type="NCBI Taxonomy" id="1408157"/>
    <lineage>
        <taxon>Eukaryota</taxon>
        <taxon>Fungi</taxon>
        <taxon>Dikarya</taxon>
        <taxon>Ascomycota</taxon>
        <taxon>Pezizomycotina</taxon>
        <taxon>Sordariomycetes</taxon>
        <taxon>Sordariomycetidae</taxon>
        <taxon>Coniochaetales</taxon>
        <taxon>Coniochaetaceae</taxon>
        <taxon>Coniochaeta</taxon>
    </lineage>
</organism>
<dbReference type="Proteomes" id="UP000182658">
    <property type="component" value="Unassembled WGS sequence"/>
</dbReference>
<feature type="compositionally biased region" description="Basic and acidic residues" evidence="1">
    <location>
        <begin position="26"/>
        <end position="39"/>
    </location>
</feature>
<dbReference type="InParanoid" id="A0A1J7J472"/>
<accession>A0A1J7J472</accession>
<dbReference type="AlphaFoldDB" id="A0A1J7J472"/>
<dbReference type="EMBL" id="KV875122">
    <property type="protein sequence ID" value="OIW22314.1"/>
    <property type="molecule type" value="Genomic_DNA"/>
</dbReference>
<reference evidence="2 3" key="1">
    <citation type="submission" date="2016-10" db="EMBL/GenBank/DDBJ databases">
        <title>Draft genome sequence of Coniochaeta ligniaria NRRL30616, a lignocellulolytic fungus for bioabatement of inhibitors in plant biomass hydrolysates.</title>
        <authorList>
            <consortium name="DOE Joint Genome Institute"/>
            <person name="Jimenez D.J."/>
            <person name="Hector R.E."/>
            <person name="Riley R."/>
            <person name="Sun H."/>
            <person name="Grigoriev I.V."/>
            <person name="Van Elsas J.D."/>
            <person name="Nichols N.N."/>
        </authorList>
    </citation>
    <scope>NUCLEOTIDE SEQUENCE [LARGE SCALE GENOMIC DNA]</scope>
    <source>
        <strain evidence="2 3">NRRL 30616</strain>
    </source>
</reference>
<sequence>MLMLRAQVLCGTCQAASPTIITAARGEEKRRRCRGRDTETLQGSQAAAGGESLGDGKAVGESKELDQDLEENEWKVIFAKLVGWPCHS</sequence>